<evidence type="ECO:0000256" key="16">
    <source>
        <dbReference type="SAM" id="Phobius"/>
    </source>
</evidence>
<dbReference type="SMART" id="SM00091">
    <property type="entry name" value="PAS"/>
    <property type="match status" value="1"/>
</dbReference>
<keyword evidence="13 16" id="KW-0472">Membrane</keyword>
<dbReference type="Gene3D" id="3.30.565.10">
    <property type="entry name" value="Histidine kinase-like ATPase, C-terminal domain"/>
    <property type="match status" value="1"/>
</dbReference>
<sequence>MPRSPGVHRLAAALAVLTGATAILLGAGALARWLAGARGGTGVPSGVGTPPPEAAVGLVLAGAALCGAVGRPGAARRWAVRVLGGAVSLIGMLGILERGRLVDRSPAGEAARDLVHGGIAPPMSAATGCALLLLGLALATLDVRPARYVTWPQVFAPAAATIAAVTMLAYLFRETSVPAVGALVAMTPLTALCVITLTAGIFAVRPGQGLLRPLEGFGPGGTLARRVGPTLLLLPFGIALLSGAIIQAGWGEPALTVALSSTAFVLVLLIVLGGTAGVIDAADDRQRGLVDALAAERDFTRTLLASVTEAVVVLDAELRVIDVNPGACTLLGLTRAGLVGQRPPYTWQAGDPGYRAGAGLPRYVTRPDGSRVPVLAMTSPVLDEQSRPRAYVNTFVDMTERQAAEDRLAEHAAELESTNGELELRHAELMEAAAFKGDLMSIVSHEVSQPLSSVASLSELLTTEWAELPDDMRLELVSKIDRNTRRLTGMINDMLLLFRLDAGVVTARRATVSVAEVIETVTDAVPPEITLGAGVDPHLLALVDRGHLWQVLHNLVDNAVQYGDPPVEITTERRGEGVEIAVRDHGPGIPVEDRPTLFERVARRSGDKKRVKGTGLGLFIVRHLVELNGGTIRYEPADPRGARLVITLEAAAAVPVPESVGVPTPTPVARP</sequence>
<dbReference type="PROSITE" id="PS50109">
    <property type="entry name" value="HIS_KIN"/>
    <property type="match status" value="1"/>
</dbReference>
<dbReference type="InterPro" id="IPR000014">
    <property type="entry name" value="PAS"/>
</dbReference>
<dbReference type="InterPro" id="IPR005467">
    <property type="entry name" value="His_kinase_dom"/>
</dbReference>
<keyword evidence="21" id="KW-1185">Reference proteome</keyword>
<dbReference type="SMART" id="SM00388">
    <property type="entry name" value="HisKA"/>
    <property type="match status" value="1"/>
</dbReference>
<evidence type="ECO:0000256" key="11">
    <source>
        <dbReference type="ARBA" id="ARBA00022989"/>
    </source>
</evidence>
<evidence type="ECO:0000259" key="17">
    <source>
        <dbReference type="PROSITE" id="PS50109"/>
    </source>
</evidence>
<dbReference type="InterPro" id="IPR000700">
    <property type="entry name" value="PAS-assoc_C"/>
</dbReference>
<evidence type="ECO:0000313" key="21">
    <source>
        <dbReference type="Proteomes" id="UP000649739"/>
    </source>
</evidence>
<evidence type="ECO:0000256" key="5">
    <source>
        <dbReference type="ARBA" id="ARBA00022553"/>
    </source>
</evidence>
<evidence type="ECO:0000256" key="3">
    <source>
        <dbReference type="ARBA" id="ARBA00004236"/>
    </source>
</evidence>
<organism evidence="20 21">
    <name type="scientific">Pilimelia anulata</name>
    <dbReference type="NCBI Taxonomy" id="53371"/>
    <lineage>
        <taxon>Bacteria</taxon>
        <taxon>Bacillati</taxon>
        <taxon>Actinomycetota</taxon>
        <taxon>Actinomycetes</taxon>
        <taxon>Micromonosporales</taxon>
        <taxon>Micromonosporaceae</taxon>
        <taxon>Pilimelia</taxon>
    </lineage>
</organism>
<dbReference type="SMART" id="SM00387">
    <property type="entry name" value="HATPase_c"/>
    <property type="match status" value="1"/>
</dbReference>
<dbReference type="InterPro" id="IPR035965">
    <property type="entry name" value="PAS-like_dom_sf"/>
</dbReference>
<keyword evidence="15" id="KW-0175">Coiled coil</keyword>
<dbReference type="GO" id="GO:0000156">
    <property type="term" value="F:phosphorelay response regulator activity"/>
    <property type="evidence" value="ECO:0007669"/>
    <property type="project" value="TreeGrafter"/>
</dbReference>
<dbReference type="GO" id="GO:0005886">
    <property type="term" value="C:plasma membrane"/>
    <property type="evidence" value="ECO:0007669"/>
    <property type="project" value="UniProtKB-SubCell"/>
</dbReference>
<evidence type="ECO:0000256" key="1">
    <source>
        <dbReference type="ARBA" id="ARBA00000085"/>
    </source>
</evidence>
<evidence type="ECO:0000256" key="8">
    <source>
        <dbReference type="ARBA" id="ARBA00022741"/>
    </source>
</evidence>
<evidence type="ECO:0000256" key="6">
    <source>
        <dbReference type="ARBA" id="ARBA00022679"/>
    </source>
</evidence>
<dbReference type="EC" id="2.7.13.3" evidence="4"/>
<keyword evidence="6" id="KW-0808">Transferase</keyword>
<dbReference type="InterPro" id="IPR003594">
    <property type="entry name" value="HATPase_dom"/>
</dbReference>
<keyword evidence="12" id="KW-0902">Two-component regulatory system</keyword>
<feature type="transmembrane region" description="Helical" evidence="16">
    <location>
        <begin position="123"/>
        <end position="142"/>
    </location>
</feature>
<dbReference type="GO" id="GO:0005524">
    <property type="term" value="F:ATP binding"/>
    <property type="evidence" value="ECO:0007669"/>
    <property type="project" value="UniProtKB-KW"/>
</dbReference>
<dbReference type="SUPFAM" id="SSF55874">
    <property type="entry name" value="ATPase domain of HSP90 chaperone/DNA topoisomerase II/histidine kinase"/>
    <property type="match status" value="1"/>
</dbReference>
<evidence type="ECO:0000259" key="18">
    <source>
        <dbReference type="PROSITE" id="PS50112"/>
    </source>
</evidence>
<evidence type="ECO:0000256" key="12">
    <source>
        <dbReference type="ARBA" id="ARBA00023012"/>
    </source>
</evidence>
<comment type="catalytic activity">
    <reaction evidence="1">
        <text>ATP + protein L-histidine = ADP + protein N-phospho-L-histidine.</text>
        <dbReference type="EC" id="2.7.13.3"/>
    </reaction>
</comment>
<dbReference type="SUPFAM" id="SSF47384">
    <property type="entry name" value="Homodimeric domain of signal transducing histidine kinase"/>
    <property type="match status" value="1"/>
</dbReference>
<dbReference type="PRINTS" id="PR00344">
    <property type="entry name" value="BCTRLSENSOR"/>
</dbReference>
<dbReference type="InterPro" id="IPR036097">
    <property type="entry name" value="HisK_dim/P_sf"/>
</dbReference>
<dbReference type="PANTHER" id="PTHR42878:SF7">
    <property type="entry name" value="SENSOR HISTIDINE KINASE GLRK"/>
    <property type="match status" value="1"/>
</dbReference>
<feature type="coiled-coil region" evidence="15">
    <location>
        <begin position="401"/>
        <end position="432"/>
    </location>
</feature>
<dbReference type="InterPro" id="IPR003661">
    <property type="entry name" value="HisK_dim/P_dom"/>
</dbReference>
<reference evidence="20" key="1">
    <citation type="journal article" date="2014" name="Int. J. Syst. Evol. Microbiol.">
        <title>Complete genome sequence of Corynebacterium casei LMG S-19264T (=DSM 44701T), isolated from a smear-ripened cheese.</title>
        <authorList>
            <consortium name="US DOE Joint Genome Institute (JGI-PGF)"/>
            <person name="Walter F."/>
            <person name="Albersmeier A."/>
            <person name="Kalinowski J."/>
            <person name="Ruckert C."/>
        </authorList>
    </citation>
    <scope>NUCLEOTIDE SEQUENCE</scope>
    <source>
        <strain evidence="20">JCM 3090</strain>
    </source>
</reference>
<dbReference type="AlphaFoldDB" id="A0A8J3F6Q2"/>
<name>A0A8J3F6Q2_9ACTN</name>
<evidence type="ECO:0000256" key="4">
    <source>
        <dbReference type="ARBA" id="ARBA00012438"/>
    </source>
</evidence>
<dbReference type="Proteomes" id="UP000649739">
    <property type="component" value="Unassembled WGS sequence"/>
</dbReference>
<comment type="subcellular location">
    <subcellularLocation>
        <location evidence="3">Cell membrane</location>
    </subcellularLocation>
    <subcellularLocation>
        <location evidence="2">Membrane</location>
        <topology evidence="2">Multi-pass membrane protein</topology>
    </subcellularLocation>
</comment>
<dbReference type="InterPro" id="IPR050351">
    <property type="entry name" value="BphY/WalK/GraS-like"/>
</dbReference>
<dbReference type="GO" id="GO:0030295">
    <property type="term" value="F:protein kinase activator activity"/>
    <property type="evidence" value="ECO:0007669"/>
    <property type="project" value="TreeGrafter"/>
</dbReference>
<dbReference type="EMBL" id="BMQB01000002">
    <property type="protein sequence ID" value="GGJ81960.1"/>
    <property type="molecule type" value="Genomic_DNA"/>
</dbReference>
<gene>
    <name evidence="20" type="ORF">GCM10010123_09660</name>
</gene>
<evidence type="ECO:0000256" key="9">
    <source>
        <dbReference type="ARBA" id="ARBA00022777"/>
    </source>
</evidence>
<dbReference type="InterPro" id="IPR004358">
    <property type="entry name" value="Sig_transdc_His_kin-like_C"/>
</dbReference>
<dbReference type="CDD" id="cd00075">
    <property type="entry name" value="HATPase"/>
    <property type="match status" value="1"/>
</dbReference>
<reference evidence="20" key="2">
    <citation type="submission" date="2020-09" db="EMBL/GenBank/DDBJ databases">
        <authorList>
            <person name="Sun Q."/>
            <person name="Ohkuma M."/>
        </authorList>
    </citation>
    <scope>NUCLEOTIDE SEQUENCE</scope>
    <source>
        <strain evidence="20">JCM 3090</strain>
    </source>
</reference>
<feature type="transmembrane region" description="Helical" evidence="16">
    <location>
        <begin position="256"/>
        <end position="279"/>
    </location>
</feature>
<evidence type="ECO:0000259" key="19">
    <source>
        <dbReference type="PROSITE" id="PS50113"/>
    </source>
</evidence>
<proteinExistence type="predicted"/>
<keyword evidence="11 16" id="KW-1133">Transmembrane helix</keyword>
<dbReference type="Pfam" id="PF13426">
    <property type="entry name" value="PAS_9"/>
    <property type="match status" value="1"/>
</dbReference>
<dbReference type="GO" id="GO:0000155">
    <property type="term" value="F:phosphorelay sensor kinase activity"/>
    <property type="evidence" value="ECO:0007669"/>
    <property type="project" value="InterPro"/>
</dbReference>
<evidence type="ECO:0000313" key="20">
    <source>
        <dbReference type="EMBL" id="GGJ81960.1"/>
    </source>
</evidence>
<feature type="domain" description="PAC" evidence="19">
    <location>
        <begin position="358"/>
        <end position="410"/>
    </location>
</feature>
<keyword evidence="10" id="KW-0067">ATP-binding</keyword>
<accession>A0A8J3F6Q2</accession>
<keyword evidence="9" id="KW-0418">Kinase</keyword>
<dbReference type="InterPro" id="IPR036890">
    <property type="entry name" value="HATPase_C_sf"/>
</dbReference>
<dbReference type="GO" id="GO:0007234">
    <property type="term" value="P:osmosensory signaling via phosphorelay pathway"/>
    <property type="evidence" value="ECO:0007669"/>
    <property type="project" value="TreeGrafter"/>
</dbReference>
<dbReference type="RefSeq" id="WP_189168838.1">
    <property type="nucleotide sequence ID" value="NZ_BMQB01000002.1"/>
</dbReference>
<dbReference type="SUPFAM" id="SSF55785">
    <property type="entry name" value="PYP-like sensor domain (PAS domain)"/>
    <property type="match status" value="1"/>
</dbReference>
<evidence type="ECO:0000256" key="10">
    <source>
        <dbReference type="ARBA" id="ARBA00022840"/>
    </source>
</evidence>
<feature type="domain" description="Histidine kinase" evidence="17">
    <location>
        <begin position="442"/>
        <end position="652"/>
    </location>
</feature>
<evidence type="ECO:0000256" key="14">
    <source>
        <dbReference type="ARBA" id="ARBA00039401"/>
    </source>
</evidence>
<evidence type="ECO:0000256" key="13">
    <source>
        <dbReference type="ARBA" id="ARBA00023136"/>
    </source>
</evidence>
<dbReference type="PROSITE" id="PS50113">
    <property type="entry name" value="PAC"/>
    <property type="match status" value="1"/>
</dbReference>
<dbReference type="PROSITE" id="PS50112">
    <property type="entry name" value="PAS"/>
    <property type="match status" value="1"/>
</dbReference>
<evidence type="ECO:0000256" key="7">
    <source>
        <dbReference type="ARBA" id="ARBA00022692"/>
    </source>
</evidence>
<dbReference type="PANTHER" id="PTHR42878">
    <property type="entry name" value="TWO-COMPONENT HISTIDINE KINASE"/>
    <property type="match status" value="1"/>
</dbReference>
<keyword evidence="7 16" id="KW-0812">Transmembrane</keyword>
<feature type="transmembrane region" description="Helical" evidence="16">
    <location>
        <begin position="179"/>
        <end position="204"/>
    </location>
</feature>
<comment type="caution">
    <text evidence="20">The sequence shown here is derived from an EMBL/GenBank/DDBJ whole genome shotgun (WGS) entry which is preliminary data.</text>
</comment>
<feature type="domain" description="PAS" evidence="18">
    <location>
        <begin position="296"/>
        <end position="341"/>
    </location>
</feature>
<feature type="transmembrane region" description="Helical" evidence="16">
    <location>
        <begin position="78"/>
        <end position="96"/>
    </location>
</feature>
<dbReference type="CDD" id="cd00082">
    <property type="entry name" value="HisKA"/>
    <property type="match status" value="1"/>
</dbReference>
<dbReference type="Pfam" id="PF02518">
    <property type="entry name" value="HATPase_c"/>
    <property type="match status" value="1"/>
</dbReference>
<dbReference type="Gene3D" id="1.10.287.130">
    <property type="match status" value="1"/>
</dbReference>
<evidence type="ECO:0000256" key="15">
    <source>
        <dbReference type="SAM" id="Coils"/>
    </source>
</evidence>
<dbReference type="Gene3D" id="3.30.450.20">
    <property type="entry name" value="PAS domain"/>
    <property type="match status" value="2"/>
</dbReference>
<feature type="transmembrane region" description="Helical" evidence="16">
    <location>
        <begin position="154"/>
        <end position="173"/>
    </location>
</feature>
<evidence type="ECO:0000256" key="2">
    <source>
        <dbReference type="ARBA" id="ARBA00004141"/>
    </source>
</evidence>
<dbReference type="NCBIfam" id="TIGR00229">
    <property type="entry name" value="sensory_box"/>
    <property type="match status" value="1"/>
</dbReference>
<protein>
    <recommendedName>
        <fullName evidence="14">Sensor-like histidine kinase SenX3</fullName>
        <ecNumber evidence="4">2.7.13.3</ecNumber>
    </recommendedName>
</protein>
<keyword evidence="8" id="KW-0547">Nucleotide-binding</keyword>
<dbReference type="Pfam" id="PF00512">
    <property type="entry name" value="HisKA"/>
    <property type="match status" value="1"/>
</dbReference>
<dbReference type="CDD" id="cd00130">
    <property type="entry name" value="PAS"/>
    <property type="match status" value="1"/>
</dbReference>
<feature type="transmembrane region" description="Helical" evidence="16">
    <location>
        <begin position="231"/>
        <end position="250"/>
    </location>
</feature>
<keyword evidence="5" id="KW-0597">Phosphoprotein</keyword>